<dbReference type="AlphaFoldDB" id="A0A914QBU1"/>
<dbReference type="PRINTS" id="PR01078">
    <property type="entry name" value="AMINACHANNEL"/>
</dbReference>
<evidence type="ECO:0000256" key="7">
    <source>
        <dbReference type="ARBA" id="ARBA00022989"/>
    </source>
</evidence>
<evidence type="ECO:0000256" key="10">
    <source>
        <dbReference type="ARBA" id="ARBA00023136"/>
    </source>
</evidence>
<dbReference type="PROSITE" id="PS01186">
    <property type="entry name" value="EGF_2"/>
    <property type="match status" value="3"/>
</dbReference>
<evidence type="ECO:0000313" key="21">
    <source>
        <dbReference type="WBParaSite" id="PDA_v2.g26739.t1"/>
    </source>
</evidence>
<accession>A0A914QBU1</accession>
<keyword evidence="14 16" id="KW-0407">Ion channel</keyword>
<feature type="disulfide bond" evidence="15">
    <location>
        <begin position="95"/>
        <end position="104"/>
    </location>
</feature>
<evidence type="ECO:0000256" key="4">
    <source>
        <dbReference type="ARBA" id="ARBA00022461"/>
    </source>
</evidence>
<dbReference type="GO" id="GO:0005886">
    <property type="term" value="C:plasma membrane"/>
    <property type="evidence" value="ECO:0007669"/>
    <property type="project" value="TreeGrafter"/>
</dbReference>
<feature type="disulfide bond" evidence="15">
    <location>
        <begin position="134"/>
        <end position="143"/>
    </location>
</feature>
<feature type="domain" description="EGF-like" evidence="19">
    <location>
        <begin position="157"/>
        <end position="195"/>
    </location>
</feature>
<name>A0A914QBU1_9BILA</name>
<dbReference type="InterPro" id="IPR000152">
    <property type="entry name" value="EGF-type_Asp/Asn_hydroxyl_site"/>
</dbReference>
<comment type="similarity">
    <text evidence="2 16">Belongs to the amiloride-sensitive sodium channel (TC 1.A.6) family.</text>
</comment>
<dbReference type="PROSITE" id="PS50026">
    <property type="entry name" value="EGF_3"/>
    <property type="match status" value="7"/>
</dbReference>
<dbReference type="WBParaSite" id="PDA_v2.g26739.t1">
    <property type="protein sequence ID" value="PDA_v2.g26739.t1"/>
    <property type="gene ID" value="PDA_v2.g26739"/>
</dbReference>
<keyword evidence="3 16" id="KW-0813">Transport</keyword>
<evidence type="ECO:0000256" key="1">
    <source>
        <dbReference type="ARBA" id="ARBA00004141"/>
    </source>
</evidence>
<dbReference type="Gene3D" id="1.10.287.770">
    <property type="entry name" value="YojJ-like"/>
    <property type="match status" value="1"/>
</dbReference>
<evidence type="ECO:0000256" key="13">
    <source>
        <dbReference type="ARBA" id="ARBA00023201"/>
    </source>
</evidence>
<evidence type="ECO:0000256" key="2">
    <source>
        <dbReference type="ARBA" id="ARBA00007193"/>
    </source>
</evidence>
<dbReference type="InterPro" id="IPR001873">
    <property type="entry name" value="ENaC"/>
</dbReference>
<dbReference type="SUPFAM" id="SSF57196">
    <property type="entry name" value="EGF/Laminin"/>
    <property type="match status" value="4"/>
</dbReference>
<feature type="disulfide bond" evidence="15">
    <location>
        <begin position="222"/>
        <end position="231"/>
    </location>
</feature>
<keyword evidence="8" id="KW-0915">Sodium</keyword>
<evidence type="ECO:0000256" key="11">
    <source>
        <dbReference type="ARBA" id="ARBA00023157"/>
    </source>
</evidence>
<dbReference type="SMART" id="SM00179">
    <property type="entry name" value="EGF_CA"/>
    <property type="match status" value="3"/>
</dbReference>
<comment type="caution">
    <text evidence="15">Lacks conserved residue(s) required for the propagation of feature annotation.</text>
</comment>
<feature type="domain" description="EGF-like" evidence="19">
    <location>
        <begin position="196"/>
        <end position="232"/>
    </location>
</feature>
<dbReference type="FunFam" id="2.10.25.10:FF:000118">
    <property type="entry name" value="protein delta homolog 2"/>
    <property type="match status" value="1"/>
</dbReference>
<dbReference type="InterPro" id="IPR000742">
    <property type="entry name" value="EGF"/>
</dbReference>
<dbReference type="Gene3D" id="2.60.470.10">
    <property type="entry name" value="Acid-sensing ion channels like domains"/>
    <property type="match status" value="1"/>
</dbReference>
<dbReference type="Gene3D" id="2.10.25.10">
    <property type="entry name" value="Laminin"/>
    <property type="match status" value="5"/>
</dbReference>
<dbReference type="Pfam" id="PF00858">
    <property type="entry name" value="ASC"/>
    <property type="match status" value="1"/>
</dbReference>
<dbReference type="InterPro" id="IPR001881">
    <property type="entry name" value="EGF-like_Ca-bd_dom"/>
</dbReference>
<sequence>MKVVIKCLAGLILIFIFAYNVNAQEICSDCNGNFGYCYDKMTNGSCAQCVCPDYFNGDCCEEPVEDICTENPCSSSSSEFWNCTAISPGQRECKCQEGFTGDKCDTDVDPCDTFTCYNGGTCKEDITNGTMCQCSKDFSGTHCDVYKPCTLLPPKCDTYDCSSKNPCKNGGTCYYNNAKKILCDCPDGFTGADCSTEQCTPGKCFNGGRCYLDDNGFAACDCLSIWKGNKCERFDSCQFWTCKYGGTCLTYPNNTAYCQCVTGYDGPHCGAIKDNCDPNPCVYEEFGVKNETTCKSFFADFKCDCPAGTSGKDCSGVIDDCNRTGVAFKDNRCNTVDKGAVCLDGLNEYRCVCSANYTGQNCAMSMIVWKVAQAFGGLDDVINLLEDVVRSPSLIKDLMPFLLGQLDKDNQSAMSWGYKDLFVWASYEKNELSPGKDFYQSFDTTLGNCFTFNHHECPRKWSSRKSGMDGGFQALMRVRQEQYLAWIDTASLLVFVHPPDESIFAESVRYQVSPNTSAMIIPIRNAYSRLDGKYGTCIKNVSEVGSYYYTGDYTTAGCFRGCYQDAVLDECGCMDPRYAMPKDANACNLTLWNCVKSITDTKGDASTWADCKCPSPCSESQFDSAYAKASFPSYFFGCDEFMNNTDSTLYDYCMGNYTDMVLISVFIPRLTRKLFAETPAMSLTSFLSNVGGIAGLFIGFSMVTIFDFSFIFIWIGWVLCKKGEEKRE</sequence>
<dbReference type="SMART" id="SM00181">
    <property type="entry name" value="EGF"/>
    <property type="match status" value="7"/>
</dbReference>
<keyword evidence="12" id="KW-0325">Glycoprotein</keyword>
<feature type="disulfide bond" evidence="15">
    <location>
        <begin position="260"/>
        <end position="269"/>
    </location>
</feature>
<evidence type="ECO:0000256" key="17">
    <source>
        <dbReference type="SAM" id="Phobius"/>
    </source>
</evidence>
<evidence type="ECO:0000256" key="15">
    <source>
        <dbReference type="PROSITE-ProRule" id="PRU00076"/>
    </source>
</evidence>
<feature type="signal peptide" evidence="18">
    <location>
        <begin position="1"/>
        <end position="23"/>
    </location>
</feature>
<keyword evidence="6 16" id="KW-0812">Transmembrane</keyword>
<feature type="domain" description="EGF-like" evidence="19">
    <location>
        <begin position="64"/>
        <end position="105"/>
    </location>
</feature>
<dbReference type="GO" id="GO:0005509">
    <property type="term" value="F:calcium ion binding"/>
    <property type="evidence" value="ECO:0007669"/>
    <property type="project" value="InterPro"/>
</dbReference>
<evidence type="ECO:0000256" key="8">
    <source>
        <dbReference type="ARBA" id="ARBA00023053"/>
    </source>
</evidence>
<feature type="transmembrane region" description="Helical" evidence="17">
    <location>
        <begin position="693"/>
        <end position="720"/>
    </location>
</feature>
<dbReference type="Pfam" id="PF00008">
    <property type="entry name" value="EGF"/>
    <property type="match status" value="2"/>
</dbReference>
<evidence type="ECO:0000256" key="3">
    <source>
        <dbReference type="ARBA" id="ARBA00022448"/>
    </source>
</evidence>
<feature type="disulfide bond" evidence="15">
    <location>
        <begin position="305"/>
        <end position="314"/>
    </location>
</feature>
<dbReference type="PROSITE" id="PS00022">
    <property type="entry name" value="EGF_1"/>
    <property type="match status" value="7"/>
</dbReference>
<keyword evidence="18" id="KW-0732">Signal</keyword>
<dbReference type="PANTHER" id="PTHR11690:SF177">
    <property type="entry name" value="EGF-LIKE DOMAIN-CONTAINING PROTEIN"/>
    <property type="match status" value="1"/>
</dbReference>
<feature type="disulfide bond" evidence="15">
    <location>
        <begin position="353"/>
        <end position="362"/>
    </location>
</feature>
<evidence type="ECO:0000256" key="9">
    <source>
        <dbReference type="ARBA" id="ARBA00023065"/>
    </source>
</evidence>
<keyword evidence="4 16" id="KW-0894">Sodium channel</keyword>
<keyword evidence="10 17" id="KW-0472">Membrane</keyword>
<keyword evidence="13 16" id="KW-0739">Sodium transport</keyword>
<evidence type="ECO:0000313" key="20">
    <source>
        <dbReference type="Proteomes" id="UP000887578"/>
    </source>
</evidence>
<keyword evidence="7 17" id="KW-1133">Transmembrane helix</keyword>
<feature type="chain" id="PRO_5037804441" evidence="18">
    <location>
        <begin position="24"/>
        <end position="728"/>
    </location>
</feature>
<organism evidence="20 21">
    <name type="scientific">Panagrolaimus davidi</name>
    <dbReference type="NCBI Taxonomy" id="227884"/>
    <lineage>
        <taxon>Eukaryota</taxon>
        <taxon>Metazoa</taxon>
        <taxon>Ecdysozoa</taxon>
        <taxon>Nematoda</taxon>
        <taxon>Chromadorea</taxon>
        <taxon>Rhabditida</taxon>
        <taxon>Tylenchina</taxon>
        <taxon>Panagrolaimomorpha</taxon>
        <taxon>Panagrolaimoidea</taxon>
        <taxon>Panagrolaimidae</taxon>
        <taxon>Panagrolaimus</taxon>
    </lineage>
</organism>
<keyword evidence="11 15" id="KW-1015">Disulfide bond</keyword>
<evidence type="ECO:0000256" key="14">
    <source>
        <dbReference type="ARBA" id="ARBA00023303"/>
    </source>
</evidence>
<dbReference type="PROSITE" id="PS00010">
    <property type="entry name" value="ASX_HYDROXYL"/>
    <property type="match status" value="1"/>
</dbReference>
<evidence type="ECO:0000259" key="19">
    <source>
        <dbReference type="PROSITE" id="PS50026"/>
    </source>
</evidence>
<evidence type="ECO:0000256" key="16">
    <source>
        <dbReference type="RuleBase" id="RU000679"/>
    </source>
</evidence>
<dbReference type="Proteomes" id="UP000887578">
    <property type="component" value="Unplaced"/>
</dbReference>
<keyword evidence="9 16" id="KW-0406">Ion transport</keyword>
<reference evidence="21" key="1">
    <citation type="submission" date="2022-11" db="UniProtKB">
        <authorList>
            <consortium name="WormBaseParasite"/>
        </authorList>
    </citation>
    <scope>IDENTIFICATION</scope>
</reference>
<evidence type="ECO:0000256" key="18">
    <source>
        <dbReference type="SAM" id="SignalP"/>
    </source>
</evidence>
<protein>
    <submittedName>
        <fullName evidence="21">EGF-like domain-containing protein</fullName>
    </submittedName>
</protein>
<keyword evidence="20" id="KW-1185">Reference proteome</keyword>
<feature type="domain" description="EGF-like" evidence="19">
    <location>
        <begin position="272"/>
        <end position="315"/>
    </location>
</feature>
<feature type="domain" description="EGF-like" evidence="19">
    <location>
        <begin position="317"/>
        <end position="363"/>
    </location>
</feature>
<dbReference type="PANTHER" id="PTHR11690">
    <property type="entry name" value="AMILORIDE-SENSITIVE SODIUM CHANNEL-RELATED"/>
    <property type="match status" value="1"/>
</dbReference>
<feature type="domain" description="EGF-like" evidence="19">
    <location>
        <begin position="107"/>
        <end position="144"/>
    </location>
</feature>
<evidence type="ECO:0000256" key="12">
    <source>
        <dbReference type="ARBA" id="ARBA00023180"/>
    </source>
</evidence>
<evidence type="ECO:0000256" key="6">
    <source>
        <dbReference type="ARBA" id="ARBA00022692"/>
    </source>
</evidence>
<keyword evidence="5 15" id="KW-0245">EGF-like domain</keyword>
<comment type="subcellular location">
    <subcellularLocation>
        <location evidence="1">Membrane</location>
        <topology evidence="1">Multi-pass membrane protein</topology>
    </subcellularLocation>
</comment>
<feature type="domain" description="EGF-like" evidence="19">
    <location>
        <begin position="233"/>
        <end position="270"/>
    </location>
</feature>
<evidence type="ECO:0000256" key="5">
    <source>
        <dbReference type="ARBA" id="ARBA00022536"/>
    </source>
</evidence>
<feature type="disulfide bond" evidence="15">
    <location>
        <begin position="185"/>
        <end position="194"/>
    </location>
</feature>
<dbReference type="CDD" id="cd00054">
    <property type="entry name" value="EGF_CA"/>
    <property type="match status" value="1"/>
</dbReference>
<dbReference type="GO" id="GO:0015280">
    <property type="term" value="F:ligand-gated sodium channel activity"/>
    <property type="evidence" value="ECO:0007669"/>
    <property type="project" value="TreeGrafter"/>
</dbReference>
<proteinExistence type="inferred from homology"/>